<dbReference type="SUPFAM" id="SSF49354">
    <property type="entry name" value="PapD-like"/>
    <property type="match status" value="1"/>
</dbReference>
<dbReference type="Pfam" id="PF00635">
    <property type="entry name" value="Motile_Sperm"/>
    <property type="match status" value="1"/>
</dbReference>
<dbReference type="GO" id="GO:0005886">
    <property type="term" value="C:plasma membrane"/>
    <property type="evidence" value="ECO:0000318"/>
    <property type="project" value="GO_Central"/>
</dbReference>
<dbReference type="Gene3D" id="2.60.40.10">
    <property type="entry name" value="Immunoglobulins"/>
    <property type="match status" value="1"/>
</dbReference>
<dbReference type="AlphaFoldDB" id="A0A2A6BH36"/>
<name>A0A2A6BH36_PRIPA</name>
<dbReference type="EnsemblMetazoa" id="PPA31970.1">
    <property type="protein sequence ID" value="PPA31970.1"/>
    <property type="gene ID" value="WBGene00204833"/>
</dbReference>
<dbReference type="PROSITE" id="PS50202">
    <property type="entry name" value="MSP"/>
    <property type="match status" value="1"/>
</dbReference>
<dbReference type="Proteomes" id="UP000005239">
    <property type="component" value="Unassembled WGS sequence"/>
</dbReference>
<comment type="function">
    <text evidence="1">Central component in molecular interactions underlying sperm crawling. Forms an extensive filament system that extends from sperm villipoda, along the leading edge of the pseudopod.</text>
</comment>
<keyword evidence="4" id="KW-1185">Reference proteome</keyword>
<sequence>MFTSEEYLPTKPLDSPITITNKSAKFAAFKVWSKYPDLFRADPQCGIIPAGGTQTVNINYQNPVKPTVEYYVRVFAALVDKEVLPEEFRAEKTATPKNYDGENFLPVQFRRAAAITPLPKEVVIIPGDKIPLNFECKPIGAEPAYSVMTITNNHPQKNLTGSVIPTGSQIFNVKWRSGVLRPGKSAHLPCMFTNLKEEKEEHWFLTFVVFIDSTTLPDDFRKRIAPPFVYDGARAIEITFSKSTSTEPSPYHLKWQALFTKKATVPSAEKAASAEKTEDGGGPPSQTGAPTVTDADNPAPVPAPVPVPAAAPTTTAA</sequence>
<evidence type="ECO:0000256" key="2">
    <source>
        <dbReference type="SAM" id="MobiDB-lite"/>
    </source>
</evidence>
<reference evidence="3" key="2">
    <citation type="submission" date="2022-06" db="UniProtKB">
        <authorList>
            <consortium name="EnsemblMetazoa"/>
        </authorList>
    </citation>
    <scope>IDENTIFICATION</scope>
    <source>
        <strain evidence="3">PS312</strain>
    </source>
</reference>
<feature type="compositionally biased region" description="Pro residues" evidence="2">
    <location>
        <begin position="299"/>
        <end position="309"/>
    </location>
</feature>
<dbReference type="GO" id="GO:0090158">
    <property type="term" value="P:endoplasmic reticulum membrane organization"/>
    <property type="evidence" value="ECO:0000318"/>
    <property type="project" value="GO_Central"/>
</dbReference>
<dbReference type="InterPro" id="IPR013783">
    <property type="entry name" value="Ig-like_fold"/>
</dbReference>
<feature type="region of interest" description="Disordered" evidence="2">
    <location>
        <begin position="266"/>
        <end position="317"/>
    </location>
</feature>
<keyword evidence="1" id="KW-0206">Cytoskeleton</keyword>
<dbReference type="GO" id="GO:0061817">
    <property type="term" value="P:endoplasmic reticulum-plasma membrane tethering"/>
    <property type="evidence" value="ECO:0000318"/>
    <property type="project" value="GO_Central"/>
</dbReference>
<evidence type="ECO:0000313" key="3">
    <source>
        <dbReference type="EnsemblMetazoa" id="PPA31970.1"/>
    </source>
</evidence>
<accession>A0A2A6BH36</accession>
<accession>A0A8R1UIG9</accession>
<organism evidence="3 4">
    <name type="scientific">Pristionchus pacificus</name>
    <name type="common">Parasitic nematode worm</name>
    <dbReference type="NCBI Taxonomy" id="54126"/>
    <lineage>
        <taxon>Eukaryota</taxon>
        <taxon>Metazoa</taxon>
        <taxon>Ecdysozoa</taxon>
        <taxon>Nematoda</taxon>
        <taxon>Chromadorea</taxon>
        <taxon>Rhabditida</taxon>
        <taxon>Rhabditina</taxon>
        <taxon>Diplogasteromorpha</taxon>
        <taxon>Diplogasteroidea</taxon>
        <taxon>Neodiplogasteridae</taxon>
        <taxon>Pristionchus</taxon>
    </lineage>
</organism>
<reference evidence="4" key="1">
    <citation type="journal article" date="2008" name="Nat. Genet.">
        <title>The Pristionchus pacificus genome provides a unique perspective on nematode lifestyle and parasitism.</title>
        <authorList>
            <person name="Dieterich C."/>
            <person name="Clifton S.W."/>
            <person name="Schuster L.N."/>
            <person name="Chinwalla A."/>
            <person name="Delehaunty K."/>
            <person name="Dinkelacker I."/>
            <person name="Fulton L."/>
            <person name="Fulton R."/>
            <person name="Godfrey J."/>
            <person name="Minx P."/>
            <person name="Mitreva M."/>
            <person name="Roeseler W."/>
            <person name="Tian H."/>
            <person name="Witte H."/>
            <person name="Yang S.P."/>
            <person name="Wilson R.K."/>
            <person name="Sommer R.J."/>
        </authorList>
    </citation>
    <scope>NUCLEOTIDE SEQUENCE [LARGE SCALE GENOMIC DNA]</scope>
    <source>
        <strain evidence="4">PS312</strain>
    </source>
</reference>
<evidence type="ECO:0000256" key="1">
    <source>
        <dbReference type="RuleBase" id="RU003425"/>
    </source>
</evidence>
<protein>
    <recommendedName>
        <fullName evidence="1">Major sperm protein</fullName>
    </recommendedName>
</protein>
<dbReference type="GO" id="GO:0005789">
    <property type="term" value="C:endoplasmic reticulum membrane"/>
    <property type="evidence" value="ECO:0000318"/>
    <property type="project" value="GO_Central"/>
</dbReference>
<evidence type="ECO:0000313" key="4">
    <source>
        <dbReference type="Proteomes" id="UP000005239"/>
    </source>
</evidence>
<keyword evidence="1" id="KW-0963">Cytoplasm</keyword>
<dbReference type="InterPro" id="IPR000535">
    <property type="entry name" value="MSP_dom"/>
</dbReference>
<dbReference type="InterPro" id="IPR008962">
    <property type="entry name" value="PapD-like_sf"/>
</dbReference>
<proteinExistence type="predicted"/>
<gene>
    <name evidence="3" type="primary">WBGene00204833</name>
</gene>
<dbReference type="GO" id="GO:0043495">
    <property type="term" value="F:protein-membrane adaptor activity"/>
    <property type="evidence" value="ECO:0000318"/>
    <property type="project" value="GO_Central"/>
</dbReference>